<evidence type="ECO:0000313" key="1">
    <source>
        <dbReference type="EMBL" id="PIR45302.1"/>
    </source>
</evidence>
<dbReference type="InterPro" id="IPR021445">
    <property type="entry name" value="DUF3095"/>
</dbReference>
<evidence type="ECO:0000313" key="2">
    <source>
        <dbReference type="Proteomes" id="UP000228767"/>
    </source>
</evidence>
<reference evidence="1 2" key="1">
    <citation type="submission" date="2017-09" db="EMBL/GenBank/DDBJ databases">
        <title>Depth-based differentiation of microbial function through sediment-hosted aquifers and enrichment of novel symbionts in the deep terrestrial subsurface.</title>
        <authorList>
            <person name="Probst A.J."/>
            <person name="Ladd B."/>
            <person name="Jarett J.K."/>
            <person name="Geller-Mcgrath D.E."/>
            <person name="Sieber C.M."/>
            <person name="Emerson J.B."/>
            <person name="Anantharaman K."/>
            <person name="Thomas B.C."/>
            <person name="Malmstrom R."/>
            <person name="Stieglmeier M."/>
            <person name="Klingl A."/>
            <person name="Woyke T."/>
            <person name="Ryan C.M."/>
            <person name="Banfield J.F."/>
        </authorList>
    </citation>
    <scope>NUCLEOTIDE SEQUENCE [LARGE SCALE GENOMIC DNA]</scope>
    <source>
        <strain evidence="1">CG10_big_fil_rev_8_21_14_0_10_51_16</strain>
    </source>
</reference>
<name>A0A2H0RFH9_9BACT</name>
<dbReference type="EMBL" id="PCYI01000001">
    <property type="protein sequence ID" value="PIR45302.1"/>
    <property type="molecule type" value="Genomic_DNA"/>
</dbReference>
<sequence length="395" mass="44215">MNPEDFYKSIPALEKFADVADFSRYVPAPDDWYVVVTDIKGSTKAVEAGKYKEVNAVGAASIIAVLNVAKEVDIPFVFGGDGATMLIPPTLVEATKGALAAARELSLDYFELELRVGLVPLTKIPPESKIRVAKFRASPHYHQAMFAGNGVVIAEKLIKDPATNTLYEVPADHPSSGQFRGFECRWNDIASPHGETVALLVKVVAGDIKERAARYCDILAEIERIYGSEADYHPITVKHLTLVTQPPKLNTETYIRAGRKSGRKGDLERFWYRTKIWLTDLYVNLAMRTPFSKNDFNLSVYKNLLVATCDFRKYDDALRMILAGTPAQRRELEEYLEELHRDGTLAYGTFATDRALMTCLVFERYGKQVHFIDGADGGYTRASKPFKERLKKLSA</sequence>
<evidence type="ECO:0008006" key="3">
    <source>
        <dbReference type="Google" id="ProtNLM"/>
    </source>
</evidence>
<dbReference type="Pfam" id="PF11294">
    <property type="entry name" value="DUF3095"/>
    <property type="match status" value="1"/>
</dbReference>
<protein>
    <recommendedName>
        <fullName evidence="3">DUF3095 domain-containing protein</fullName>
    </recommendedName>
</protein>
<dbReference type="AlphaFoldDB" id="A0A2H0RFH9"/>
<proteinExistence type="predicted"/>
<organism evidence="1 2">
    <name type="scientific">Candidatus Vogelbacteria bacterium CG10_big_fil_rev_8_21_14_0_10_51_16</name>
    <dbReference type="NCBI Taxonomy" id="1975045"/>
    <lineage>
        <taxon>Bacteria</taxon>
        <taxon>Candidatus Vogeliibacteriota</taxon>
    </lineage>
</organism>
<comment type="caution">
    <text evidence="1">The sequence shown here is derived from an EMBL/GenBank/DDBJ whole genome shotgun (WGS) entry which is preliminary data.</text>
</comment>
<gene>
    <name evidence="1" type="ORF">COV10_00240</name>
</gene>
<accession>A0A2H0RFH9</accession>
<dbReference type="Proteomes" id="UP000228767">
    <property type="component" value="Unassembled WGS sequence"/>
</dbReference>